<protein>
    <submittedName>
        <fullName evidence="1">Uncharacterized protein</fullName>
    </submittedName>
</protein>
<accession>A0AAW1VK13</accession>
<sequence>MGGKRASYLSCQDLNAGGVKSEGHRCYIVYPSDWLASFLEVPYRSRVKRTESTKISTAVFILLESSPVAAAWPKYPVQGNGISYLPFEALHGETVRSIVSLSMKQWLVLQGEQCLHAVVETCLKVFCGTVVDVSGGDGTSLVLLVVQSLDHSRD</sequence>
<keyword evidence="3" id="KW-1185">Reference proteome</keyword>
<evidence type="ECO:0000313" key="1">
    <source>
        <dbReference type="EMBL" id="KAK9901965.1"/>
    </source>
</evidence>
<dbReference type="AlphaFoldDB" id="A0AAW1VK13"/>
<dbReference type="EMBL" id="JBEDUW010000269">
    <property type="protein sequence ID" value="KAK9901965.1"/>
    <property type="molecule type" value="Genomic_DNA"/>
</dbReference>
<comment type="caution">
    <text evidence="1">The sequence shown here is derived from an EMBL/GenBank/DDBJ whole genome shotgun (WGS) entry which is preliminary data.</text>
</comment>
<evidence type="ECO:0000313" key="2">
    <source>
        <dbReference type="EMBL" id="KAK9901967.1"/>
    </source>
</evidence>
<evidence type="ECO:0000313" key="3">
    <source>
        <dbReference type="Proteomes" id="UP001457282"/>
    </source>
</evidence>
<name>A0AAW1VK13_RUBAR</name>
<reference evidence="1 3" key="1">
    <citation type="journal article" date="2023" name="G3 (Bethesda)">
        <title>A chromosome-length genome assembly and annotation of blackberry (Rubus argutus, cv. 'Hillquist').</title>
        <authorList>
            <person name="Bruna T."/>
            <person name="Aryal R."/>
            <person name="Dudchenko O."/>
            <person name="Sargent D.J."/>
            <person name="Mead D."/>
            <person name="Buti M."/>
            <person name="Cavallini A."/>
            <person name="Hytonen T."/>
            <person name="Andres J."/>
            <person name="Pham M."/>
            <person name="Weisz D."/>
            <person name="Mascagni F."/>
            <person name="Usai G."/>
            <person name="Natali L."/>
            <person name="Bassil N."/>
            <person name="Fernandez G.E."/>
            <person name="Lomsadze A."/>
            <person name="Armour M."/>
            <person name="Olukolu B."/>
            <person name="Poorten T."/>
            <person name="Britton C."/>
            <person name="Davik J."/>
            <person name="Ashrafi H."/>
            <person name="Aiden E.L."/>
            <person name="Borodovsky M."/>
            <person name="Worthington M."/>
        </authorList>
    </citation>
    <scope>NUCLEOTIDE SEQUENCE [LARGE SCALE GENOMIC DNA]</scope>
    <source>
        <strain evidence="1">PI 553951</strain>
    </source>
</reference>
<dbReference type="Proteomes" id="UP001457282">
    <property type="component" value="Unassembled WGS sequence"/>
</dbReference>
<dbReference type="EMBL" id="JBEDUW010000269">
    <property type="protein sequence ID" value="KAK9901967.1"/>
    <property type="molecule type" value="Genomic_DNA"/>
</dbReference>
<organism evidence="1 3">
    <name type="scientific">Rubus argutus</name>
    <name type="common">Southern blackberry</name>
    <dbReference type="NCBI Taxonomy" id="59490"/>
    <lineage>
        <taxon>Eukaryota</taxon>
        <taxon>Viridiplantae</taxon>
        <taxon>Streptophyta</taxon>
        <taxon>Embryophyta</taxon>
        <taxon>Tracheophyta</taxon>
        <taxon>Spermatophyta</taxon>
        <taxon>Magnoliopsida</taxon>
        <taxon>eudicotyledons</taxon>
        <taxon>Gunneridae</taxon>
        <taxon>Pentapetalae</taxon>
        <taxon>rosids</taxon>
        <taxon>fabids</taxon>
        <taxon>Rosales</taxon>
        <taxon>Rosaceae</taxon>
        <taxon>Rosoideae</taxon>
        <taxon>Rosoideae incertae sedis</taxon>
        <taxon>Rubus</taxon>
    </lineage>
</organism>
<gene>
    <name evidence="1" type="ORF">M0R45_001835</name>
    <name evidence="2" type="ORF">M0R45_001837</name>
</gene>
<proteinExistence type="predicted"/>